<sequence length="102" mass="12033">MFLSRVFLIVQYTRARDMQKLSGDSFITDNSSTCSDVKNKRKNINCVRDEKRTEIQGQNKPLSNKFVVQMETEMIEKSSQIFFFFSTFKSERLPLAAVHWRQ</sequence>
<dbReference type="EMBL" id="JADYXP020000026">
    <property type="protein sequence ID" value="KAL0100442.1"/>
    <property type="molecule type" value="Genomic_DNA"/>
</dbReference>
<dbReference type="Proteomes" id="UP001430953">
    <property type="component" value="Unassembled WGS sequence"/>
</dbReference>
<keyword evidence="2" id="KW-1185">Reference proteome</keyword>
<proteinExistence type="predicted"/>
<comment type="caution">
    <text evidence="1">The sequence shown here is derived from an EMBL/GenBank/DDBJ whole genome shotgun (WGS) entry which is preliminary data.</text>
</comment>
<dbReference type="AlphaFoldDB" id="A0AAW2EB32"/>
<organism evidence="1 2">
    <name type="scientific">Cardiocondyla obscurior</name>
    <dbReference type="NCBI Taxonomy" id="286306"/>
    <lineage>
        <taxon>Eukaryota</taxon>
        <taxon>Metazoa</taxon>
        <taxon>Ecdysozoa</taxon>
        <taxon>Arthropoda</taxon>
        <taxon>Hexapoda</taxon>
        <taxon>Insecta</taxon>
        <taxon>Pterygota</taxon>
        <taxon>Neoptera</taxon>
        <taxon>Endopterygota</taxon>
        <taxon>Hymenoptera</taxon>
        <taxon>Apocrita</taxon>
        <taxon>Aculeata</taxon>
        <taxon>Formicoidea</taxon>
        <taxon>Formicidae</taxon>
        <taxon>Myrmicinae</taxon>
        <taxon>Cardiocondyla</taxon>
    </lineage>
</organism>
<protein>
    <submittedName>
        <fullName evidence="1">Uncharacterized protein</fullName>
    </submittedName>
</protein>
<evidence type="ECO:0000313" key="1">
    <source>
        <dbReference type="EMBL" id="KAL0100442.1"/>
    </source>
</evidence>
<name>A0AAW2EB32_9HYME</name>
<accession>A0AAW2EB32</accession>
<gene>
    <name evidence="1" type="ORF">PUN28_019644</name>
</gene>
<evidence type="ECO:0000313" key="2">
    <source>
        <dbReference type="Proteomes" id="UP001430953"/>
    </source>
</evidence>
<reference evidence="1 2" key="1">
    <citation type="submission" date="2023-03" db="EMBL/GenBank/DDBJ databases">
        <title>High recombination rates correlate with genetic variation in Cardiocondyla obscurior ants.</title>
        <authorList>
            <person name="Errbii M."/>
        </authorList>
    </citation>
    <scope>NUCLEOTIDE SEQUENCE [LARGE SCALE GENOMIC DNA]</scope>
    <source>
        <strain evidence="1">Alpha-2009</strain>
        <tissue evidence="1">Whole body</tissue>
    </source>
</reference>